<dbReference type="GO" id="GO:0005829">
    <property type="term" value="C:cytosol"/>
    <property type="evidence" value="ECO:0007669"/>
    <property type="project" value="TreeGrafter"/>
</dbReference>
<evidence type="ECO:0000259" key="11">
    <source>
        <dbReference type="Pfam" id="PF02223"/>
    </source>
</evidence>
<keyword evidence="4 10" id="KW-0808">Transferase</keyword>
<name>A0A837DHX6_9PSEU</name>
<keyword evidence="5 10" id="KW-0545">Nucleotide biosynthesis</keyword>
<dbReference type="EMBL" id="JRZE01000001">
    <property type="protein sequence ID" value="KHF46051.1"/>
    <property type="molecule type" value="Genomic_DNA"/>
</dbReference>
<dbReference type="Proteomes" id="UP000030848">
    <property type="component" value="Unassembled WGS sequence"/>
</dbReference>
<dbReference type="InterPro" id="IPR018094">
    <property type="entry name" value="Thymidylate_kinase"/>
</dbReference>
<gene>
    <name evidence="10" type="primary">tmk</name>
    <name evidence="12" type="ORF">MINT15_03520</name>
</gene>
<dbReference type="GO" id="GO:0006227">
    <property type="term" value="P:dUDP biosynthetic process"/>
    <property type="evidence" value="ECO:0007669"/>
    <property type="project" value="TreeGrafter"/>
</dbReference>
<comment type="caution">
    <text evidence="10">Lacks conserved residue(s) required for the propagation of feature annotation.</text>
</comment>
<dbReference type="HAMAP" id="MF_00165">
    <property type="entry name" value="Thymidylate_kinase"/>
    <property type="match status" value="1"/>
</dbReference>
<dbReference type="InterPro" id="IPR018095">
    <property type="entry name" value="Thymidylate_kin_CS"/>
</dbReference>
<dbReference type="PANTHER" id="PTHR10344">
    <property type="entry name" value="THYMIDYLATE KINASE"/>
    <property type="match status" value="1"/>
</dbReference>
<evidence type="ECO:0000313" key="13">
    <source>
        <dbReference type="Proteomes" id="UP000030848"/>
    </source>
</evidence>
<dbReference type="Gene3D" id="3.40.50.300">
    <property type="entry name" value="P-loop containing nucleotide triphosphate hydrolases"/>
    <property type="match status" value="1"/>
</dbReference>
<dbReference type="SUPFAM" id="SSF52540">
    <property type="entry name" value="P-loop containing nucleoside triphosphate hydrolases"/>
    <property type="match status" value="1"/>
</dbReference>
<feature type="domain" description="Thymidylate kinase-like" evidence="11">
    <location>
        <begin position="10"/>
        <end position="188"/>
    </location>
</feature>
<dbReference type="InterPro" id="IPR027417">
    <property type="entry name" value="P-loop_NTPase"/>
</dbReference>
<evidence type="ECO:0000256" key="5">
    <source>
        <dbReference type="ARBA" id="ARBA00022727"/>
    </source>
</evidence>
<dbReference type="NCBIfam" id="TIGR00041">
    <property type="entry name" value="DTMP_kinase"/>
    <property type="match status" value="1"/>
</dbReference>
<dbReference type="CDD" id="cd01672">
    <property type="entry name" value="TMPK"/>
    <property type="match status" value="1"/>
</dbReference>
<dbReference type="AlphaFoldDB" id="A0A837DHX6"/>
<evidence type="ECO:0000256" key="6">
    <source>
        <dbReference type="ARBA" id="ARBA00022741"/>
    </source>
</evidence>
<organism evidence="12 13">
    <name type="scientific">Saccharomonospora viridis</name>
    <dbReference type="NCBI Taxonomy" id="1852"/>
    <lineage>
        <taxon>Bacteria</taxon>
        <taxon>Bacillati</taxon>
        <taxon>Actinomycetota</taxon>
        <taxon>Actinomycetes</taxon>
        <taxon>Pseudonocardiales</taxon>
        <taxon>Pseudonocardiaceae</taxon>
        <taxon>Saccharomonospora</taxon>
    </lineage>
</organism>
<evidence type="ECO:0000256" key="3">
    <source>
        <dbReference type="ARBA" id="ARBA00017144"/>
    </source>
</evidence>
<dbReference type="GO" id="GO:0006233">
    <property type="term" value="P:dTDP biosynthetic process"/>
    <property type="evidence" value="ECO:0007669"/>
    <property type="project" value="InterPro"/>
</dbReference>
<comment type="function">
    <text evidence="10">Phosphorylation of dTMP to form dTDP in both de novo and salvage pathways of dTTP synthesis.</text>
</comment>
<evidence type="ECO:0000256" key="2">
    <source>
        <dbReference type="ARBA" id="ARBA00012980"/>
    </source>
</evidence>
<evidence type="ECO:0000256" key="1">
    <source>
        <dbReference type="ARBA" id="ARBA00009776"/>
    </source>
</evidence>
<dbReference type="EC" id="2.7.4.9" evidence="2 10"/>
<evidence type="ECO:0000256" key="4">
    <source>
        <dbReference type="ARBA" id="ARBA00022679"/>
    </source>
</evidence>
<evidence type="ECO:0000256" key="8">
    <source>
        <dbReference type="ARBA" id="ARBA00022840"/>
    </source>
</evidence>
<dbReference type="GO" id="GO:0004798">
    <property type="term" value="F:dTMP kinase activity"/>
    <property type="evidence" value="ECO:0007669"/>
    <property type="project" value="UniProtKB-UniRule"/>
</dbReference>
<evidence type="ECO:0000256" key="10">
    <source>
        <dbReference type="HAMAP-Rule" id="MF_00165"/>
    </source>
</evidence>
<dbReference type="GO" id="GO:0005524">
    <property type="term" value="F:ATP binding"/>
    <property type="evidence" value="ECO:0007669"/>
    <property type="project" value="UniProtKB-UniRule"/>
</dbReference>
<protein>
    <recommendedName>
        <fullName evidence="3 10">Thymidylate kinase</fullName>
        <ecNumber evidence="2 10">2.7.4.9</ecNumber>
    </recommendedName>
    <alternativeName>
        <fullName evidence="10">dTMP kinase</fullName>
    </alternativeName>
</protein>
<sequence>MGRMGRLVVVEGLDGAGKRTLTESLTAALREHGATVTTMTFPRYGRDVHADLVREALHGAHGDLAESVYGMAVLYALDRREARDDIRRALDEHDVVLLDRYVASNAAYQAARLRQGVDGPVVRWVRELEIDRFGLPVPDTQLLLRVPVEVAAERAVARERQDTSRTRDAFESDDALQARCARVYDGLAASHWLSEWRVLDGTRSVAANREAMVVLAKELYLGK</sequence>
<keyword evidence="7 10" id="KW-0418">Kinase</keyword>
<comment type="catalytic activity">
    <reaction evidence="9 10">
        <text>dTMP + ATP = dTDP + ADP</text>
        <dbReference type="Rhea" id="RHEA:13517"/>
        <dbReference type="ChEBI" id="CHEBI:30616"/>
        <dbReference type="ChEBI" id="CHEBI:58369"/>
        <dbReference type="ChEBI" id="CHEBI:63528"/>
        <dbReference type="ChEBI" id="CHEBI:456216"/>
        <dbReference type="EC" id="2.7.4.9"/>
    </reaction>
</comment>
<evidence type="ECO:0000256" key="7">
    <source>
        <dbReference type="ARBA" id="ARBA00022777"/>
    </source>
</evidence>
<dbReference type="PROSITE" id="PS01331">
    <property type="entry name" value="THYMIDYLATE_KINASE"/>
    <property type="match status" value="1"/>
</dbReference>
<comment type="similarity">
    <text evidence="1 10">Belongs to the thymidylate kinase family.</text>
</comment>
<evidence type="ECO:0000313" key="12">
    <source>
        <dbReference type="EMBL" id="KHF46051.1"/>
    </source>
</evidence>
<comment type="caution">
    <text evidence="12">The sequence shown here is derived from an EMBL/GenBank/DDBJ whole genome shotgun (WGS) entry which is preliminary data.</text>
</comment>
<dbReference type="NCBIfam" id="NF005923">
    <property type="entry name" value="PRK07933.1"/>
    <property type="match status" value="1"/>
</dbReference>
<accession>A0A837DHX6</accession>
<dbReference type="InterPro" id="IPR039430">
    <property type="entry name" value="Thymidylate_kin-like_dom"/>
</dbReference>
<keyword evidence="6 10" id="KW-0547">Nucleotide-binding</keyword>
<reference evidence="12 13" key="1">
    <citation type="submission" date="2014-10" db="EMBL/GenBank/DDBJ databases">
        <title>Genome sequence of Micropolyspora internatus JCM3315.</title>
        <authorList>
            <person name="Shin S.-K."/>
            <person name="Yi H."/>
        </authorList>
    </citation>
    <scope>NUCLEOTIDE SEQUENCE [LARGE SCALE GENOMIC DNA]</scope>
    <source>
        <strain evidence="12 13">JCM 3315</strain>
    </source>
</reference>
<dbReference type="Pfam" id="PF02223">
    <property type="entry name" value="Thymidylate_kin"/>
    <property type="match status" value="1"/>
</dbReference>
<keyword evidence="8 10" id="KW-0067">ATP-binding</keyword>
<proteinExistence type="inferred from homology"/>
<dbReference type="GO" id="GO:0006235">
    <property type="term" value="P:dTTP biosynthetic process"/>
    <property type="evidence" value="ECO:0007669"/>
    <property type="project" value="UniProtKB-UniRule"/>
</dbReference>
<dbReference type="PANTHER" id="PTHR10344:SF4">
    <property type="entry name" value="UMP-CMP KINASE 2, MITOCHONDRIAL"/>
    <property type="match status" value="1"/>
</dbReference>
<evidence type="ECO:0000256" key="9">
    <source>
        <dbReference type="ARBA" id="ARBA00048743"/>
    </source>
</evidence>